<keyword evidence="3 11" id="KW-0812">Transmembrane</keyword>
<dbReference type="PROSITE" id="PS51371">
    <property type="entry name" value="CBS"/>
    <property type="match status" value="1"/>
</dbReference>
<accession>B9Z484</accession>
<dbReference type="CDD" id="cd00400">
    <property type="entry name" value="Voltage_gated_ClC"/>
    <property type="match status" value="1"/>
</dbReference>
<keyword evidence="7" id="KW-0869">Chloride channel</keyword>
<comment type="subcellular location">
    <subcellularLocation>
        <location evidence="1">Membrane</location>
        <topology evidence="1">Multi-pass membrane protein</topology>
    </subcellularLocation>
</comment>
<keyword evidence="14" id="KW-1185">Reference proteome</keyword>
<evidence type="ECO:0000256" key="4">
    <source>
        <dbReference type="ARBA" id="ARBA00022989"/>
    </source>
</evidence>
<feature type="transmembrane region" description="Helical" evidence="11">
    <location>
        <begin position="396"/>
        <end position="421"/>
    </location>
</feature>
<feature type="transmembrane region" description="Helical" evidence="11">
    <location>
        <begin position="256"/>
        <end position="283"/>
    </location>
</feature>
<name>B9Z484_9NEIS</name>
<evidence type="ECO:0000256" key="3">
    <source>
        <dbReference type="ARBA" id="ARBA00022692"/>
    </source>
</evidence>
<keyword evidence="2" id="KW-0813">Transport</keyword>
<evidence type="ECO:0000256" key="11">
    <source>
        <dbReference type="SAM" id="Phobius"/>
    </source>
</evidence>
<sequence length="601" mass="63744">MIAAAREPEPLGNFAIMPGNQQVNLSLKIPGHMHAARSRTLGRLDINAVNLLLAVPIGMLAAGVTSLFRHAIDVGDRVLFGSAQDITVIMAQLDWRWRLFVPALGGGLAGLILWYAQRKHGASHGEYMDAVSDGNGRLPLWPSLLRSLSSLASIVSAGSIGREGAMVQLAAVTGSLTGRRWANERQLRLMTACGAAAGLASVYHTPLAGAMFVAEIVLGALTVDLLVPLFASAVTASLTILAFGHHDAPFALASGVAVPSLGVYLLILPIGLLAGLLAPLFLLVLDNSKQAFRQLTLSMPWKMALGGLLMGAIAVFIPEVCGNGYAPIIDILQGRPLSEPVPWALLAKIAATALIVGSGAVGGIFTPSLFIGAALGAIVAAAVAMYPVLPQGDGTLIALIGMGAFMAAVSHAPLMAVLMVFEMTMNAGLLLPLMAGSILAYAVSRKIRTNSLYDVLNRRHAYLARVDELHDTELMSLLESVSTHLTPSTTVAQSNACFQQTRTRYLYVIDSAGRFVGVVSIHRLAALLCDHPERQDDAIEGLIETAFDLLPAQASLKEAWTLFATSPLERIPVVDNLNDRRFLGVVSKRQVLGRLQILARR</sequence>
<dbReference type="Gene3D" id="3.10.580.10">
    <property type="entry name" value="CBS-domain"/>
    <property type="match status" value="1"/>
</dbReference>
<dbReference type="AlphaFoldDB" id="B9Z484"/>
<feature type="transmembrane region" description="Helical" evidence="11">
    <location>
        <begin position="225"/>
        <end position="244"/>
    </location>
</feature>
<feature type="transmembrane region" description="Helical" evidence="11">
    <location>
        <begin position="370"/>
        <end position="389"/>
    </location>
</feature>
<dbReference type="GO" id="GO:0005254">
    <property type="term" value="F:chloride channel activity"/>
    <property type="evidence" value="ECO:0007669"/>
    <property type="project" value="UniProtKB-KW"/>
</dbReference>
<dbReference type="CDD" id="cd02205">
    <property type="entry name" value="CBS_pair_SF"/>
    <property type="match status" value="1"/>
</dbReference>
<dbReference type="GO" id="GO:0034707">
    <property type="term" value="C:chloride channel complex"/>
    <property type="evidence" value="ECO:0007669"/>
    <property type="project" value="UniProtKB-KW"/>
</dbReference>
<evidence type="ECO:0000256" key="7">
    <source>
        <dbReference type="ARBA" id="ARBA00023173"/>
    </source>
</evidence>
<dbReference type="PRINTS" id="PR00762">
    <property type="entry name" value="CLCHANNEL"/>
</dbReference>
<proteinExistence type="predicted"/>
<dbReference type="eggNOG" id="COG0517">
    <property type="taxonomic scope" value="Bacteria"/>
</dbReference>
<evidence type="ECO:0000256" key="5">
    <source>
        <dbReference type="ARBA" id="ARBA00023065"/>
    </source>
</evidence>
<dbReference type="Pfam" id="PF00654">
    <property type="entry name" value="Voltage_CLC"/>
    <property type="match status" value="1"/>
</dbReference>
<feature type="transmembrane region" description="Helical" evidence="11">
    <location>
        <begin position="97"/>
        <end position="116"/>
    </location>
</feature>
<keyword evidence="8" id="KW-0868">Chloride</keyword>
<evidence type="ECO:0000313" key="13">
    <source>
        <dbReference type="EMBL" id="EEG08661.1"/>
    </source>
</evidence>
<keyword evidence="9" id="KW-0407">Ion channel</keyword>
<dbReference type="NCBIfam" id="NF002505">
    <property type="entry name" value="PRK01862.1"/>
    <property type="match status" value="1"/>
</dbReference>
<evidence type="ECO:0000256" key="6">
    <source>
        <dbReference type="ARBA" id="ARBA00023136"/>
    </source>
</evidence>
<feature type="transmembrane region" description="Helical" evidence="11">
    <location>
        <begin position="343"/>
        <end position="364"/>
    </location>
</feature>
<protein>
    <submittedName>
        <fullName evidence="13">Chloride channel core protein</fullName>
    </submittedName>
</protein>
<dbReference type="PANTHER" id="PTHR43427">
    <property type="entry name" value="CHLORIDE CHANNEL PROTEIN CLC-E"/>
    <property type="match status" value="1"/>
</dbReference>
<evidence type="ECO:0000256" key="9">
    <source>
        <dbReference type="ARBA" id="ARBA00023303"/>
    </source>
</evidence>
<comment type="caution">
    <text evidence="13">The sequence shown here is derived from an EMBL/GenBank/DDBJ whole genome shotgun (WGS) entry which is preliminary data.</text>
</comment>
<dbReference type="SUPFAM" id="SSF81340">
    <property type="entry name" value="Clc chloride channel"/>
    <property type="match status" value="1"/>
</dbReference>
<dbReference type="InterPro" id="IPR050368">
    <property type="entry name" value="ClC-type_chloride_channel"/>
</dbReference>
<reference evidence="13 14" key="1">
    <citation type="submission" date="2009-02" db="EMBL/GenBank/DDBJ databases">
        <title>Sequencing of the draft genome and assembly of Lutiella nitroferrum 2002.</title>
        <authorList>
            <consortium name="US DOE Joint Genome Institute (JGI-PGF)"/>
            <person name="Lucas S."/>
            <person name="Copeland A."/>
            <person name="Lapidus A."/>
            <person name="Glavina del Rio T."/>
            <person name="Tice H."/>
            <person name="Bruce D."/>
            <person name="Goodwin L."/>
            <person name="Pitluck S."/>
            <person name="Larimer F."/>
            <person name="Land M.L."/>
            <person name="Hauser L."/>
            <person name="Coates J.D."/>
        </authorList>
    </citation>
    <scope>NUCLEOTIDE SEQUENCE [LARGE SCALE GENOMIC DNA]</scope>
    <source>
        <strain evidence="13 14">2002</strain>
    </source>
</reference>
<dbReference type="InterPro" id="IPR014743">
    <property type="entry name" value="Cl-channel_core"/>
</dbReference>
<dbReference type="InterPro" id="IPR000644">
    <property type="entry name" value="CBS_dom"/>
</dbReference>
<gene>
    <name evidence="13" type="ORF">FuraDRAFT_2169</name>
</gene>
<dbReference type="Gene3D" id="1.10.3080.10">
    <property type="entry name" value="Clc chloride channel"/>
    <property type="match status" value="1"/>
</dbReference>
<feature type="transmembrane region" description="Helical" evidence="11">
    <location>
        <begin position="48"/>
        <end position="68"/>
    </location>
</feature>
<feature type="transmembrane region" description="Helical" evidence="11">
    <location>
        <begin position="303"/>
        <end position="322"/>
    </location>
</feature>
<dbReference type="InterPro" id="IPR046342">
    <property type="entry name" value="CBS_dom_sf"/>
</dbReference>
<evidence type="ECO:0000256" key="2">
    <source>
        <dbReference type="ARBA" id="ARBA00022448"/>
    </source>
</evidence>
<dbReference type="Proteomes" id="UP000003165">
    <property type="component" value="Unassembled WGS sequence"/>
</dbReference>
<dbReference type="Pfam" id="PF00571">
    <property type="entry name" value="CBS"/>
    <property type="match status" value="2"/>
</dbReference>
<dbReference type="GO" id="GO:0005886">
    <property type="term" value="C:plasma membrane"/>
    <property type="evidence" value="ECO:0007669"/>
    <property type="project" value="TreeGrafter"/>
</dbReference>
<dbReference type="SMART" id="SM00116">
    <property type="entry name" value="CBS"/>
    <property type="match status" value="2"/>
</dbReference>
<evidence type="ECO:0000313" key="14">
    <source>
        <dbReference type="Proteomes" id="UP000003165"/>
    </source>
</evidence>
<feature type="domain" description="CBS" evidence="12">
    <location>
        <begin position="543"/>
        <end position="601"/>
    </location>
</feature>
<evidence type="ECO:0000259" key="12">
    <source>
        <dbReference type="PROSITE" id="PS51371"/>
    </source>
</evidence>
<evidence type="ECO:0000256" key="8">
    <source>
        <dbReference type="ARBA" id="ARBA00023214"/>
    </source>
</evidence>
<dbReference type="SUPFAM" id="SSF54631">
    <property type="entry name" value="CBS-domain pair"/>
    <property type="match status" value="1"/>
</dbReference>
<keyword evidence="10" id="KW-0129">CBS domain</keyword>
<dbReference type="PANTHER" id="PTHR43427:SF6">
    <property type="entry name" value="CHLORIDE CHANNEL PROTEIN CLC-E"/>
    <property type="match status" value="1"/>
</dbReference>
<dbReference type="EMBL" id="ACIS01000005">
    <property type="protein sequence ID" value="EEG08661.1"/>
    <property type="molecule type" value="Genomic_DNA"/>
</dbReference>
<keyword evidence="6 11" id="KW-0472">Membrane</keyword>
<dbReference type="InterPro" id="IPR001807">
    <property type="entry name" value="ClC"/>
</dbReference>
<evidence type="ECO:0000256" key="10">
    <source>
        <dbReference type="PROSITE-ProRule" id="PRU00703"/>
    </source>
</evidence>
<organism evidence="13 14">
    <name type="scientific">Pseudogulbenkiania ferrooxidans 2002</name>
    <dbReference type="NCBI Taxonomy" id="279714"/>
    <lineage>
        <taxon>Bacteria</taxon>
        <taxon>Pseudomonadati</taxon>
        <taxon>Pseudomonadota</taxon>
        <taxon>Betaproteobacteria</taxon>
        <taxon>Neisseriales</taxon>
        <taxon>Chromobacteriaceae</taxon>
        <taxon>Pseudogulbenkiania</taxon>
    </lineage>
</organism>
<keyword evidence="4 11" id="KW-1133">Transmembrane helix</keyword>
<dbReference type="eggNOG" id="COG0038">
    <property type="taxonomic scope" value="Bacteria"/>
</dbReference>
<feature type="transmembrane region" description="Helical" evidence="11">
    <location>
        <begin position="427"/>
        <end position="444"/>
    </location>
</feature>
<keyword evidence="5" id="KW-0406">Ion transport</keyword>
<evidence type="ECO:0000256" key="1">
    <source>
        <dbReference type="ARBA" id="ARBA00004141"/>
    </source>
</evidence>